<dbReference type="InterPro" id="IPR011072">
    <property type="entry name" value="HR1_rho-bd"/>
</dbReference>
<dbReference type="Pfam" id="PF00433">
    <property type="entry name" value="Pkinase_C"/>
    <property type="match status" value="1"/>
</dbReference>
<dbReference type="SMART" id="SM00742">
    <property type="entry name" value="Hr1"/>
    <property type="match status" value="3"/>
</dbReference>
<dbReference type="FunFam" id="1.10.287.160:FF:000003">
    <property type="entry name" value="Putative serine/threonine-protein kinase N2"/>
    <property type="match status" value="1"/>
</dbReference>
<feature type="domain" description="C2" evidence="27">
    <location>
        <begin position="301"/>
        <end position="440"/>
    </location>
</feature>
<evidence type="ECO:0000259" key="30">
    <source>
        <dbReference type="PROSITE" id="PS51860"/>
    </source>
</evidence>
<dbReference type="SUPFAM" id="SSF56112">
    <property type="entry name" value="Protein kinase-like (PK-like)"/>
    <property type="match status" value="1"/>
</dbReference>
<dbReference type="InterPro" id="IPR037313">
    <property type="entry name" value="PKN_HR1_1"/>
</dbReference>
<sequence>IANSSHQTLDYSEPGGLSVLEQLGLDQNSDFSDSTVQQLLDEQRERIRREIRKELKIKEGAENLRKVMTDKRNAQQVDSQLRSSNRRLDNLHAQLQELDAHIVVKGGEENKDECPQSPGTKSRTSAHKERIAALERQLNIELKVKQGVENMIPIYSNGSTKDKKMLQTAQQMLQDSKTKIDIIRMQIRKAVQATEHNDDTQGNQDLCGVELRIEELRHHYRVEHAVAEGAKNVLRLLGASKVQDKKALSEAQSRLSEASHRLDLLRDSLDQRLAELPEDHPKASVIKEELILASSPAFSSHHGAPYLHNQYSTLNKPSPLTGTLQVQLFGCMGLLEVVPGHTRSFMRGRNKMCCACTAEVSAVLKLDNTVVGQTVWRTVGEQAWDQTFTVELERSREMEIAVYWKDYRSLCALKYVKLEEFLDNQKHRVQLELEPQGLLLAEVTFFNPVIDRVPRLQRQKVFSKQQEEDEMFLKISLQCALLRNAIPTVNNSGTYSPSAHSLTFNCGEVSVEKLSLDTDSPIRGDYKRDMDTHTPQRKSPLSLQDFRLIAVLGRGHFGKVLLSEYKKTGTMYAIKALKKGDIIARDEVESLMCEKRIFEIVNMSHHPFLVNLFACFQTPQHVCFVMEYTAGGDLMMHIHTDVFTEPRAMFYAACVVLGLQFLHDHKIVYRDLKLDNLLLDTDGYVKIADFGLCKEGMGFGDRTSTFCGTPEFLAPEVLTDTSYTRAVDWWGLGVLIYEMLVGESPFPGDDEEEVFDSIVNDEVRYPRFLSTDAIGIVRRLLRRNPERRLGSGEKDAEEVKKQPFFRNVDWEELLQRKVPPPFVPSIGGKEDVSNFDEEFTTEPPALTPPREPRVLSRKDQDSFQDFDYVSDLC</sequence>
<feature type="binding site" evidence="24">
    <location>
        <position position="575"/>
    </location>
    <ligand>
        <name>ATP</name>
        <dbReference type="ChEBI" id="CHEBI:30616"/>
    </ligand>
</feature>
<dbReference type="Pfam" id="PF00069">
    <property type="entry name" value="Pkinase"/>
    <property type="match status" value="1"/>
</dbReference>
<dbReference type="InterPro" id="IPR008271">
    <property type="entry name" value="Ser/Thr_kinase_AS"/>
</dbReference>
<evidence type="ECO:0000256" key="2">
    <source>
        <dbReference type="ARBA" id="ARBA00004214"/>
    </source>
</evidence>
<name>A0A3Q3WHE0_MOLML</name>
<evidence type="ECO:0000256" key="23">
    <source>
        <dbReference type="PROSITE-ProRule" id="PRU01207"/>
    </source>
</evidence>
<comment type="catalytic activity">
    <reaction evidence="22">
        <text>L-seryl-[protein] + ATP = O-phospho-L-seryl-[protein] + ADP + H(+)</text>
        <dbReference type="Rhea" id="RHEA:17989"/>
        <dbReference type="Rhea" id="RHEA-COMP:9863"/>
        <dbReference type="Rhea" id="RHEA-COMP:11604"/>
        <dbReference type="ChEBI" id="CHEBI:15378"/>
        <dbReference type="ChEBI" id="CHEBI:29999"/>
        <dbReference type="ChEBI" id="CHEBI:30616"/>
        <dbReference type="ChEBI" id="CHEBI:83421"/>
        <dbReference type="ChEBI" id="CHEBI:456216"/>
        <dbReference type="EC" id="2.7.11.13"/>
    </reaction>
</comment>
<evidence type="ECO:0000256" key="9">
    <source>
        <dbReference type="ARBA" id="ARBA00022527"/>
    </source>
</evidence>
<evidence type="ECO:0000256" key="12">
    <source>
        <dbReference type="ARBA" id="ARBA00022737"/>
    </source>
</evidence>
<dbReference type="InterPro" id="IPR017892">
    <property type="entry name" value="Pkinase_C"/>
</dbReference>
<evidence type="ECO:0000256" key="14">
    <source>
        <dbReference type="ARBA" id="ARBA00022777"/>
    </source>
</evidence>
<dbReference type="SUPFAM" id="SSF49562">
    <property type="entry name" value="C2 domain (Calcium/lipid-binding domain, CaLB)"/>
    <property type="match status" value="1"/>
</dbReference>
<dbReference type="CDD" id="cd05589">
    <property type="entry name" value="STKc_PKN"/>
    <property type="match status" value="1"/>
</dbReference>
<dbReference type="PROSITE" id="PS50004">
    <property type="entry name" value="C2"/>
    <property type="match status" value="1"/>
</dbReference>
<dbReference type="Gene3D" id="1.10.287.160">
    <property type="entry name" value="HR1 repeat"/>
    <property type="match status" value="3"/>
</dbReference>
<dbReference type="GO" id="GO:0005524">
    <property type="term" value="F:ATP binding"/>
    <property type="evidence" value="ECO:0007669"/>
    <property type="project" value="UniProtKB-UniRule"/>
</dbReference>
<evidence type="ECO:0000256" key="8">
    <source>
        <dbReference type="ARBA" id="ARBA00022490"/>
    </source>
</evidence>
<dbReference type="SMART" id="SM00220">
    <property type="entry name" value="S_TKc"/>
    <property type="match status" value="1"/>
</dbReference>
<keyword evidence="9" id="KW-0723">Serine/threonine-protein kinase</keyword>
<reference evidence="31" key="1">
    <citation type="submission" date="2025-08" db="UniProtKB">
        <authorList>
            <consortium name="Ensembl"/>
        </authorList>
    </citation>
    <scope>IDENTIFICATION</scope>
</reference>
<dbReference type="InterPro" id="IPR011009">
    <property type="entry name" value="Kinase-like_dom_sf"/>
</dbReference>
<keyword evidence="20" id="KW-0539">Nucleus</keyword>
<dbReference type="FunFam" id="3.30.200.20:FF:000058">
    <property type="entry name" value="Putative serine/threonine-protein kinase N2"/>
    <property type="match status" value="1"/>
</dbReference>
<dbReference type="Gene3D" id="3.30.200.20">
    <property type="entry name" value="Phosphorylase Kinase, domain 1"/>
    <property type="match status" value="1"/>
</dbReference>
<dbReference type="Pfam" id="PF02185">
    <property type="entry name" value="HR1"/>
    <property type="match status" value="3"/>
</dbReference>
<comment type="catalytic activity">
    <reaction evidence="21">
        <text>L-threonyl-[protein] + ATP = O-phospho-L-threonyl-[protein] + ADP + H(+)</text>
        <dbReference type="Rhea" id="RHEA:46608"/>
        <dbReference type="Rhea" id="RHEA-COMP:11060"/>
        <dbReference type="Rhea" id="RHEA-COMP:11605"/>
        <dbReference type="ChEBI" id="CHEBI:15378"/>
        <dbReference type="ChEBI" id="CHEBI:30013"/>
        <dbReference type="ChEBI" id="CHEBI:30616"/>
        <dbReference type="ChEBI" id="CHEBI:61977"/>
        <dbReference type="ChEBI" id="CHEBI:456216"/>
        <dbReference type="EC" id="2.7.11.13"/>
    </reaction>
</comment>
<evidence type="ECO:0000256" key="6">
    <source>
        <dbReference type="ARBA" id="ARBA00005490"/>
    </source>
</evidence>
<dbReference type="InterPro" id="IPR036274">
    <property type="entry name" value="HR1_rpt_sf"/>
</dbReference>
<dbReference type="Proteomes" id="UP000261620">
    <property type="component" value="Unplaced"/>
</dbReference>
<evidence type="ECO:0000256" key="26">
    <source>
        <dbReference type="SAM" id="MobiDB-lite"/>
    </source>
</evidence>
<evidence type="ECO:0000256" key="10">
    <source>
        <dbReference type="ARBA" id="ARBA00022553"/>
    </source>
</evidence>
<dbReference type="GO" id="GO:0032154">
    <property type="term" value="C:cleavage furrow"/>
    <property type="evidence" value="ECO:0007669"/>
    <property type="project" value="UniProtKB-SubCell"/>
</dbReference>
<dbReference type="InterPro" id="IPR000719">
    <property type="entry name" value="Prot_kinase_dom"/>
</dbReference>
<proteinExistence type="inferred from homology"/>
<evidence type="ECO:0000256" key="24">
    <source>
        <dbReference type="PROSITE-ProRule" id="PRU10141"/>
    </source>
</evidence>
<evidence type="ECO:0000256" key="17">
    <source>
        <dbReference type="ARBA" id="ARBA00023054"/>
    </source>
</evidence>
<keyword evidence="11" id="KW-0808">Transferase</keyword>
<feature type="coiled-coil region" evidence="25">
    <location>
        <begin position="74"/>
        <end position="101"/>
    </location>
</feature>
<keyword evidence="32" id="KW-1185">Reference proteome</keyword>
<dbReference type="GO" id="GO:0005737">
    <property type="term" value="C:cytoplasm"/>
    <property type="evidence" value="ECO:0007669"/>
    <property type="project" value="UniProtKB-SubCell"/>
</dbReference>
<feature type="domain" description="REM-1" evidence="30">
    <location>
        <begin position="197"/>
        <end position="278"/>
    </location>
</feature>
<evidence type="ECO:0000256" key="3">
    <source>
        <dbReference type="ARBA" id="ARBA00004370"/>
    </source>
</evidence>
<feature type="compositionally biased region" description="Basic and acidic residues" evidence="26">
    <location>
        <begin position="850"/>
        <end position="859"/>
    </location>
</feature>
<dbReference type="PROSITE" id="PS00108">
    <property type="entry name" value="PROTEIN_KINASE_ST"/>
    <property type="match status" value="1"/>
</dbReference>
<dbReference type="InterPro" id="IPR000961">
    <property type="entry name" value="AGC-kinase_C"/>
</dbReference>
<dbReference type="InterPro" id="IPR035892">
    <property type="entry name" value="C2_domain_sf"/>
</dbReference>
<dbReference type="InterPro" id="IPR000008">
    <property type="entry name" value="C2_dom"/>
</dbReference>
<dbReference type="GO" id="GO:0007165">
    <property type="term" value="P:signal transduction"/>
    <property type="evidence" value="ECO:0007669"/>
    <property type="project" value="InterPro"/>
</dbReference>
<evidence type="ECO:0000256" key="18">
    <source>
        <dbReference type="ARBA" id="ARBA00023136"/>
    </source>
</evidence>
<keyword evidence="10" id="KW-0597">Phosphoprotein</keyword>
<dbReference type="PANTHER" id="PTHR24351">
    <property type="entry name" value="RIBOSOMAL PROTEIN S6 KINASE"/>
    <property type="match status" value="1"/>
</dbReference>
<dbReference type="Gene3D" id="1.10.510.10">
    <property type="entry name" value="Transferase(Phosphotransferase) domain 1"/>
    <property type="match status" value="1"/>
</dbReference>
<keyword evidence="14" id="KW-0418">Kinase</keyword>
<dbReference type="InterPro" id="IPR037317">
    <property type="entry name" value="PKN1_HR1_2"/>
</dbReference>
<evidence type="ECO:0000256" key="21">
    <source>
        <dbReference type="ARBA" id="ARBA00047272"/>
    </source>
</evidence>
<dbReference type="FunFam" id="1.10.287.160:FF:000001">
    <property type="entry name" value="Putative serine/threonine-protein kinase N2"/>
    <property type="match status" value="1"/>
</dbReference>
<comment type="subcellular location">
    <subcellularLocation>
        <location evidence="5">Cleavage furrow</location>
    </subcellularLocation>
    <subcellularLocation>
        <location evidence="4">Cytoplasm</location>
    </subcellularLocation>
    <subcellularLocation>
        <location evidence="3">Membrane</location>
    </subcellularLocation>
    <subcellularLocation>
        <location evidence="2">Midbody</location>
    </subcellularLocation>
    <subcellularLocation>
        <location evidence="1">Nucleus</location>
    </subcellularLocation>
</comment>
<dbReference type="PROSITE" id="PS50011">
    <property type="entry name" value="PROTEIN_KINASE_DOM"/>
    <property type="match status" value="1"/>
</dbReference>
<feature type="region of interest" description="Disordered" evidence="26">
    <location>
        <begin position="107"/>
        <end position="126"/>
    </location>
</feature>
<keyword evidence="8" id="KW-0963">Cytoplasm</keyword>
<evidence type="ECO:0000256" key="4">
    <source>
        <dbReference type="ARBA" id="ARBA00004496"/>
    </source>
</evidence>
<comment type="similarity">
    <text evidence="6">Belongs to the protein kinase superfamily. AGC Ser/Thr protein kinase family. PKC subfamily.</text>
</comment>
<dbReference type="InterPro" id="IPR017441">
    <property type="entry name" value="Protein_kinase_ATP_BS"/>
</dbReference>
<reference evidence="31" key="2">
    <citation type="submission" date="2025-09" db="UniProtKB">
        <authorList>
            <consortium name="Ensembl"/>
        </authorList>
    </citation>
    <scope>IDENTIFICATION</scope>
</reference>
<dbReference type="SUPFAM" id="SSF46585">
    <property type="entry name" value="HR1 repeat"/>
    <property type="match status" value="3"/>
</dbReference>
<keyword evidence="19" id="KW-0804">Transcription</keyword>
<dbReference type="FunFam" id="1.10.510.10:FF:000038">
    <property type="entry name" value="serine/threonine-protein kinase N2 isoform X1"/>
    <property type="match status" value="1"/>
</dbReference>
<keyword evidence="16" id="KW-0805">Transcription regulation</keyword>
<evidence type="ECO:0000256" key="11">
    <source>
        <dbReference type="ARBA" id="ARBA00022679"/>
    </source>
</evidence>
<evidence type="ECO:0000256" key="13">
    <source>
        <dbReference type="ARBA" id="ARBA00022741"/>
    </source>
</evidence>
<dbReference type="PROSITE" id="PS51285">
    <property type="entry name" value="AGC_KINASE_CTER"/>
    <property type="match status" value="1"/>
</dbReference>
<keyword evidence="18" id="KW-0472">Membrane</keyword>
<dbReference type="Ensembl" id="ENSMMOT00000011800.1">
    <property type="protein sequence ID" value="ENSMMOP00000011602.1"/>
    <property type="gene ID" value="ENSMMOG00000008916.1"/>
</dbReference>
<dbReference type="SMART" id="SM00133">
    <property type="entry name" value="S_TK_X"/>
    <property type="match status" value="1"/>
</dbReference>
<evidence type="ECO:0000256" key="19">
    <source>
        <dbReference type="ARBA" id="ARBA00023163"/>
    </source>
</evidence>
<evidence type="ECO:0000313" key="31">
    <source>
        <dbReference type="Ensembl" id="ENSMMOP00000011602.1"/>
    </source>
</evidence>
<accession>A0A3Q3WHE0</accession>
<evidence type="ECO:0000259" key="27">
    <source>
        <dbReference type="PROSITE" id="PS50004"/>
    </source>
</evidence>
<evidence type="ECO:0000256" key="16">
    <source>
        <dbReference type="ARBA" id="ARBA00023015"/>
    </source>
</evidence>
<feature type="domain" description="AGC-kinase C-terminal" evidence="29">
    <location>
        <begin position="806"/>
        <end position="873"/>
    </location>
</feature>
<feature type="region of interest" description="Disordered" evidence="26">
    <location>
        <begin position="824"/>
        <end position="859"/>
    </location>
</feature>
<evidence type="ECO:0000313" key="32">
    <source>
        <dbReference type="Proteomes" id="UP000261620"/>
    </source>
</evidence>
<keyword evidence="15 24" id="KW-0067">ATP-binding</keyword>
<evidence type="ECO:0000256" key="25">
    <source>
        <dbReference type="SAM" id="Coils"/>
    </source>
</evidence>
<dbReference type="PROSITE" id="PS00107">
    <property type="entry name" value="PROTEIN_KINASE_ATP"/>
    <property type="match status" value="1"/>
</dbReference>
<keyword evidence="13 24" id="KW-0547">Nucleotide-binding</keyword>
<dbReference type="GO" id="GO:0031267">
    <property type="term" value="F:small GTPase binding"/>
    <property type="evidence" value="ECO:0007669"/>
    <property type="project" value="InterPro"/>
</dbReference>
<dbReference type="CDD" id="cd11622">
    <property type="entry name" value="HR1_PKN_1"/>
    <property type="match status" value="1"/>
</dbReference>
<feature type="domain" description="Protein kinase" evidence="28">
    <location>
        <begin position="546"/>
        <end position="805"/>
    </location>
</feature>
<dbReference type="EC" id="2.7.11.13" evidence="7"/>
<evidence type="ECO:0000256" key="20">
    <source>
        <dbReference type="ARBA" id="ARBA00023242"/>
    </source>
</evidence>
<dbReference type="OMA" id="ATENIVC"/>
<organism evidence="31 32">
    <name type="scientific">Mola mola</name>
    <name type="common">Ocean sunfish</name>
    <name type="synonym">Tetraodon mola</name>
    <dbReference type="NCBI Taxonomy" id="94237"/>
    <lineage>
        <taxon>Eukaryota</taxon>
        <taxon>Metazoa</taxon>
        <taxon>Chordata</taxon>
        <taxon>Craniata</taxon>
        <taxon>Vertebrata</taxon>
        <taxon>Euteleostomi</taxon>
        <taxon>Actinopterygii</taxon>
        <taxon>Neopterygii</taxon>
        <taxon>Teleostei</taxon>
        <taxon>Neoteleostei</taxon>
        <taxon>Acanthomorphata</taxon>
        <taxon>Eupercaria</taxon>
        <taxon>Tetraodontiformes</taxon>
        <taxon>Molidae</taxon>
        <taxon>Mola</taxon>
    </lineage>
</organism>
<dbReference type="CDD" id="cd11630">
    <property type="entry name" value="HR1_PKN1_2"/>
    <property type="match status" value="1"/>
</dbReference>
<dbReference type="AlphaFoldDB" id="A0A3Q3WHE0"/>
<dbReference type="GO" id="GO:0005634">
    <property type="term" value="C:nucleus"/>
    <property type="evidence" value="ECO:0007669"/>
    <property type="project" value="UniProtKB-SubCell"/>
</dbReference>
<evidence type="ECO:0000256" key="5">
    <source>
        <dbReference type="ARBA" id="ARBA00004626"/>
    </source>
</evidence>
<feature type="domain" description="REM-1" evidence="30">
    <location>
        <begin position="117"/>
        <end position="196"/>
    </location>
</feature>
<dbReference type="GO" id="GO:0030496">
    <property type="term" value="C:midbody"/>
    <property type="evidence" value="ECO:0007669"/>
    <property type="project" value="UniProtKB-SubCell"/>
</dbReference>
<dbReference type="STRING" id="94237.ENSMMOP00000011602"/>
<protein>
    <recommendedName>
        <fullName evidence="7">protein kinase C</fullName>
        <ecNumber evidence="7">2.7.11.13</ecNumber>
    </recommendedName>
</protein>
<feature type="domain" description="REM-1" evidence="30">
    <location>
        <begin position="28"/>
        <end position="104"/>
    </location>
</feature>
<dbReference type="PROSITE" id="PS51860">
    <property type="entry name" value="REM_1"/>
    <property type="match status" value="3"/>
</dbReference>
<evidence type="ECO:0000256" key="22">
    <source>
        <dbReference type="ARBA" id="ARBA00047470"/>
    </source>
</evidence>
<keyword evidence="12" id="KW-0677">Repeat</keyword>
<evidence type="ECO:0000256" key="15">
    <source>
        <dbReference type="ARBA" id="ARBA00022840"/>
    </source>
</evidence>
<evidence type="ECO:0000259" key="28">
    <source>
        <dbReference type="PROSITE" id="PS50011"/>
    </source>
</evidence>
<evidence type="ECO:0000259" key="29">
    <source>
        <dbReference type="PROSITE" id="PS51285"/>
    </source>
</evidence>
<dbReference type="FunFam" id="1.10.287.160:FF:000002">
    <property type="entry name" value="Putative serine/threonine-protein kinase N2"/>
    <property type="match status" value="1"/>
</dbReference>
<evidence type="ECO:0000256" key="1">
    <source>
        <dbReference type="ARBA" id="ARBA00004123"/>
    </source>
</evidence>
<dbReference type="GO" id="GO:0004697">
    <property type="term" value="F:diacylglycerol-dependent serine/threonine kinase activity"/>
    <property type="evidence" value="ECO:0007669"/>
    <property type="project" value="UniProtKB-EC"/>
</dbReference>
<keyword evidence="17 23" id="KW-0175">Coiled coil</keyword>
<evidence type="ECO:0000256" key="7">
    <source>
        <dbReference type="ARBA" id="ARBA00012429"/>
    </source>
</evidence>